<dbReference type="Gene3D" id="3.10.180.10">
    <property type="entry name" value="2,3-Dihydroxybiphenyl 1,2-Dioxygenase, domain 1"/>
    <property type="match status" value="1"/>
</dbReference>
<dbReference type="Pfam" id="PF00903">
    <property type="entry name" value="Glyoxalase"/>
    <property type="match status" value="1"/>
</dbReference>
<dbReference type="SUPFAM" id="SSF54593">
    <property type="entry name" value="Glyoxalase/Bleomycin resistance protein/Dihydroxybiphenyl dioxygenase"/>
    <property type="match status" value="1"/>
</dbReference>
<dbReference type="PROSITE" id="PS51819">
    <property type="entry name" value="VOC"/>
    <property type="match status" value="1"/>
</dbReference>
<dbReference type="InterPro" id="IPR037523">
    <property type="entry name" value="VOC_core"/>
</dbReference>
<dbReference type="RefSeq" id="WP_339124300.1">
    <property type="nucleotide sequence ID" value="NZ_BAABKS010000012.1"/>
</dbReference>
<evidence type="ECO:0000259" key="1">
    <source>
        <dbReference type="PROSITE" id="PS51819"/>
    </source>
</evidence>
<evidence type="ECO:0000313" key="2">
    <source>
        <dbReference type="EMBL" id="MFD1236336.1"/>
    </source>
</evidence>
<dbReference type="InterPro" id="IPR029068">
    <property type="entry name" value="Glyas_Bleomycin-R_OHBP_Dase"/>
</dbReference>
<evidence type="ECO:0000313" key="3">
    <source>
        <dbReference type="Proteomes" id="UP001597182"/>
    </source>
</evidence>
<protein>
    <submittedName>
        <fullName evidence="2">VOC family protein</fullName>
    </submittedName>
</protein>
<keyword evidence="3" id="KW-1185">Reference proteome</keyword>
<dbReference type="PANTHER" id="PTHR36503:SF1">
    <property type="entry name" value="BLR2520 PROTEIN"/>
    <property type="match status" value="1"/>
</dbReference>
<dbReference type="InterPro" id="IPR004360">
    <property type="entry name" value="Glyas_Fos-R_dOase_dom"/>
</dbReference>
<organism evidence="2 3">
    <name type="scientific">Pseudonocardia benzenivorans</name>
    <dbReference type="NCBI Taxonomy" id="228005"/>
    <lineage>
        <taxon>Bacteria</taxon>
        <taxon>Bacillati</taxon>
        <taxon>Actinomycetota</taxon>
        <taxon>Actinomycetes</taxon>
        <taxon>Pseudonocardiales</taxon>
        <taxon>Pseudonocardiaceae</taxon>
        <taxon>Pseudonocardia</taxon>
    </lineage>
</organism>
<sequence>MDQRLSFVTLATPDLDAARAFYRDAFGWEPHLDVPGEIVFYQVAPGLLVGFFDAASFDRDLGLPAGSTSGVSGMTLAHNVGDRAGVYTLASAAVAAGAAVVKPPQESEFGRIFHALVRDPNGVVWEIAHNPGHRVEADGTVVLG</sequence>
<reference evidence="3" key="1">
    <citation type="journal article" date="2019" name="Int. J. Syst. Evol. Microbiol.">
        <title>The Global Catalogue of Microorganisms (GCM) 10K type strain sequencing project: providing services to taxonomists for standard genome sequencing and annotation.</title>
        <authorList>
            <consortium name="The Broad Institute Genomics Platform"/>
            <consortium name="The Broad Institute Genome Sequencing Center for Infectious Disease"/>
            <person name="Wu L."/>
            <person name="Ma J."/>
        </authorList>
    </citation>
    <scope>NUCLEOTIDE SEQUENCE [LARGE SCALE GENOMIC DNA]</scope>
    <source>
        <strain evidence="3">CCUG 49018</strain>
    </source>
</reference>
<accession>A0ABW3VPR6</accession>
<name>A0ABW3VPR6_9PSEU</name>
<proteinExistence type="predicted"/>
<feature type="domain" description="VOC" evidence="1">
    <location>
        <begin position="4"/>
        <end position="130"/>
    </location>
</feature>
<dbReference type="Proteomes" id="UP001597182">
    <property type="component" value="Unassembled WGS sequence"/>
</dbReference>
<comment type="caution">
    <text evidence="2">The sequence shown here is derived from an EMBL/GenBank/DDBJ whole genome shotgun (WGS) entry which is preliminary data.</text>
</comment>
<gene>
    <name evidence="2" type="ORF">ACFQ34_23860</name>
</gene>
<dbReference type="PANTHER" id="PTHR36503">
    <property type="entry name" value="BLR2520 PROTEIN"/>
    <property type="match status" value="1"/>
</dbReference>
<dbReference type="EMBL" id="JBHTMB010000219">
    <property type="protein sequence ID" value="MFD1236336.1"/>
    <property type="molecule type" value="Genomic_DNA"/>
</dbReference>